<evidence type="ECO:0000313" key="2">
    <source>
        <dbReference type="EMBL" id="KAJ5340329.1"/>
    </source>
</evidence>
<reference evidence="2" key="2">
    <citation type="journal article" date="2023" name="IMA Fungus">
        <title>Comparative genomic study of the Penicillium genus elucidates a diverse pangenome and 15 lateral gene transfer events.</title>
        <authorList>
            <person name="Petersen C."/>
            <person name="Sorensen T."/>
            <person name="Nielsen M.R."/>
            <person name="Sondergaard T.E."/>
            <person name="Sorensen J.L."/>
            <person name="Fitzpatrick D.A."/>
            <person name="Frisvad J.C."/>
            <person name="Nielsen K.L."/>
        </authorList>
    </citation>
    <scope>NUCLEOTIDE SEQUENCE</scope>
    <source>
        <strain evidence="2">IBT 35675</strain>
    </source>
</reference>
<reference evidence="2" key="1">
    <citation type="submission" date="2022-12" db="EMBL/GenBank/DDBJ databases">
        <authorList>
            <person name="Petersen C."/>
        </authorList>
    </citation>
    <scope>NUCLEOTIDE SEQUENCE</scope>
    <source>
        <strain evidence="2">IBT 35675</strain>
    </source>
</reference>
<keyword evidence="1" id="KW-1133">Transmembrane helix</keyword>
<feature type="transmembrane region" description="Helical" evidence="1">
    <location>
        <begin position="85"/>
        <end position="106"/>
    </location>
</feature>
<sequence>MADPDVQTLRDCVVLSIINAFGLFYFYLFTIHFLLFHFPSSPAEILVAMSVLVFCAGVIVWYFLSLVYRILHAFQANDAGNLQKLEFGGALILIWTATIPSAVLLLRNQPSLQLGYLSAFTIVAVGSLVDFLVWGSSIHTSRYIFPYNCVSLGLLSLIPSIHALTGTFESPPLIGDTLWPSRHVELPWRCLLPAPTIGEVRRGERLAAQPLRDAPSPGVQRSFLFEGHPAYGAWIYSLDFIWIISDKLYHTSIKGEFLHAWRPE</sequence>
<evidence type="ECO:0000313" key="3">
    <source>
        <dbReference type="Proteomes" id="UP001148299"/>
    </source>
</evidence>
<name>A0A9W9QP34_PENBR</name>
<dbReference type="EMBL" id="JAPZBR010000008">
    <property type="protein sequence ID" value="KAJ5340329.1"/>
    <property type="molecule type" value="Genomic_DNA"/>
</dbReference>
<feature type="transmembrane region" description="Helical" evidence="1">
    <location>
        <begin position="145"/>
        <end position="164"/>
    </location>
</feature>
<feature type="transmembrane region" description="Helical" evidence="1">
    <location>
        <begin position="112"/>
        <end position="133"/>
    </location>
</feature>
<dbReference type="Proteomes" id="UP001148299">
    <property type="component" value="Unassembled WGS sequence"/>
</dbReference>
<feature type="transmembrane region" description="Helical" evidence="1">
    <location>
        <begin position="45"/>
        <end position="64"/>
    </location>
</feature>
<keyword evidence="1" id="KW-0812">Transmembrane</keyword>
<keyword evidence="1" id="KW-0472">Membrane</keyword>
<protein>
    <submittedName>
        <fullName evidence="2">Hly-III-related protein</fullName>
    </submittedName>
</protein>
<gene>
    <name evidence="2" type="ORF">N7541_009453</name>
</gene>
<comment type="caution">
    <text evidence="2">The sequence shown here is derived from an EMBL/GenBank/DDBJ whole genome shotgun (WGS) entry which is preliminary data.</text>
</comment>
<proteinExistence type="predicted"/>
<accession>A0A9W9QP34</accession>
<evidence type="ECO:0000256" key="1">
    <source>
        <dbReference type="SAM" id="Phobius"/>
    </source>
</evidence>
<keyword evidence="3" id="KW-1185">Reference proteome</keyword>
<feature type="transmembrane region" description="Helical" evidence="1">
    <location>
        <begin position="12"/>
        <end position="39"/>
    </location>
</feature>
<organism evidence="2 3">
    <name type="scientific">Penicillium brevicompactum</name>
    <dbReference type="NCBI Taxonomy" id="5074"/>
    <lineage>
        <taxon>Eukaryota</taxon>
        <taxon>Fungi</taxon>
        <taxon>Dikarya</taxon>
        <taxon>Ascomycota</taxon>
        <taxon>Pezizomycotina</taxon>
        <taxon>Eurotiomycetes</taxon>
        <taxon>Eurotiomycetidae</taxon>
        <taxon>Eurotiales</taxon>
        <taxon>Aspergillaceae</taxon>
        <taxon>Penicillium</taxon>
    </lineage>
</organism>
<dbReference type="AlphaFoldDB" id="A0A9W9QP34"/>